<evidence type="ECO:0000313" key="3">
    <source>
        <dbReference type="Proteomes" id="UP000183997"/>
    </source>
</evidence>
<dbReference type="STRING" id="1121421.SAMN02745123_01450"/>
<evidence type="ECO:0000259" key="1">
    <source>
        <dbReference type="Pfam" id="PF00669"/>
    </source>
</evidence>
<dbReference type="AlphaFoldDB" id="A0A1M6RE00"/>
<dbReference type="Gene3D" id="1.20.1330.10">
    <property type="entry name" value="f41 fragment of flagellin, N-terminal domain"/>
    <property type="match status" value="1"/>
</dbReference>
<dbReference type="GO" id="GO:0009424">
    <property type="term" value="C:bacterial-type flagellum hook"/>
    <property type="evidence" value="ECO:0007669"/>
    <property type="project" value="InterPro"/>
</dbReference>
<dbReference type="Pfam" id="PF00669">
    <property type="entry name" value="Flagellin_N"/>
    <property type="match status" value="1"/>
</dbReference>
<dbReference type="EMBL" id="FRAR01000010">
    <property type="protein sequence ID" value="SHK30715.1"/>
    <property type="molecule type" value="Genomic_DNA"/>
</dbReference>
<keyword evidence="2" id="KW-0282">Flagellum</keyword>
<dbReference type="PANTHER" id="PTHR42792">
    <property type="entry name" value="FLAGELLIN"/>
    <property type="match status" value="1"/>
</dbReference>
<dbReference type="GO" id="GO:0005198">
    <property type="term" value="F:structural molecule activity"/>
    <property type="evidence" value="ECO:0007669"/>
    <property type="project" value="InterPro"/>
</dbReference>
<organism evidence="2 3">
    <name type="scientific">Desulforamulus aeronauticus DSM 10349</name>
    <dbReference type="NCBI Taxonomy" id="1121421"/>
    <lineage>
        <taxon>Bacteria</taxon>
        <taxon>Bacillati</taxon>
        <taxon>Bacillota</taxon>
        <taxon>Clostridia</taxon>
        <taxon>Eubacteriales</taxon>
        <taxon>Peptococcaceae</taxon>
        <taxon>Desulforamulus</taxon>
    </lineage>
</organism>
<keyword evidence="2" id="KW-0966">Cell projection</keyword>
<evidence type="ECO:0000313" key="2">
    <source>
        <dbReference type="EMBL" id="SHK30715.1"/>
    </source>
</evidence>
<dbReference type="InterPro" id="IPR013384">
    <property type="entry name" value="Flagell_FlgL"/>
</dbReference>
<reference evidence="3" key="1">
    <citation type="submission" date="2016-11" db="EMBL/GenBank/DDBJ databases">
        <authorList>
            <person name="Varghese N."/>
            <person name="Submissions S."/>
        </authorList>
    </citation>
    <scope>NUCLEOTIDE SEQUENCE [LARGE SCALE GENOMIC DNA]</scope>
    <source>
        <strain evidence="3">DSM 10349</strain>
    </source>
</reference>
<dbReference type="InterPro" id="IPR001492">
    <property type="entry name" value="Flagellin"/>
</dbReference>
<accession>A0A1M6RE00</accession>
<dbReference type="PANTHER" id="PTHR42792:SF1">
    <property type="entry name" value="FLAGELLAR HOOK-ASSOCIATED PROTEIN 3"/>
    <property type="match status" value="1"/>
</dbReference>
<sequence>MRITNNYMTSNMVNSIQKNMARVARSQEQLASESRLLRPSDDPNVLGQFLGIKGNLIYNEQYQRNLDDGLSYMGMNDAVLGTTGDLLTKAYEFAVQGANGTYEEDNRKSIAEQIDRAIDQLVDLGNSSVGTKYIFAGSNSGAPPFKRIGDEIFFTGFMDDVVREVAAHTEYPINVHGISTDPDVPGTFGAGTKLPAGTAPPPLDTYTGDVYKVDAGVFQALFDFRDRLRANDQAGMQTSIGELQKVSDQVMQKRVFVGARYSHFDALSDQLLDQNIKLEGSLGIISDTDKPKLSIEVADQIVTYQASLAIGSQILKSSLLDFLR</sequence>
<dbReference type="GO" id="GO:0071973">
    <property type="term" value="P:bacterial-type flagellum-dependent cell motility"/>
    <property type="evidence" value="ECO:0007669"/>
    <property type="project" value="InterPro"/>
</dbReference>
<feature type="domain" description="Flagellin N-terminal" evidence="1">
    <location>
        <begin position="3"/>
        <end position="139"/>
    </location>
</feature>
<proteinExistence type="predicted"/>
<dbReference type="Proteomes" id="UP000183997">
    <property type="component" value="Unassembled WGS sequence"/>
</dbReference>
<dbReference type="RefSeq" id="WP_084082336.1">
    <property type="nucleotide sequence ID" value="NZ_FRAR01000010.1"/>
</dbReference>
<gene>
    <name evidence="2" type="ORF">SAMN02745123_01450</name>
</gene>
<dbReference type="OrthoDB" id="9758307at2"/>
<protein>
    <submittedName>
        <fullName evidence="2">Flagellar hook-associated protein 3 FlgL</fullName>
    </submittedName>
</protein>
<keyword evidence="3" id="KW-1185">Reference proteome</keyword>
<dbReference type="InterPro" id="IPR001029">
    <property type="entry name" value="Flagellin_N"/>
</dbReference>
<dbReference type="SUPFAM" id="SSF64518">
    <property type="entry name" value="Phase 1 flagellin"/>
    <property type="match status" value="1"/>
</dbReference>
<name>A0A1M6RE00_9FIRM</name>
<dbReference type="NCBIfam" id="TIGR02550">
    <property type="entry name" value="flagell_flgL"/>
    <property type="match status" value="1"/>
</dbReference>
<keyword evidence="2" id="KW-0969">Cilium</keyword>